<dbReference type="EMBL" id="CP088295">
    <property type="protein sequence ID" value="UUY05911.1"/>
    <property type="molecule type" value="Genomic_DNA"/>
</dbReference>
<dbReference type="PROSITE" id="PS50206">
    <property type="entry name" value="RHODANESE_3"/>
    <property type="match status" value="1"/>
</dbReference>
<dbReference type="PANTHER" id="PTHR43031:SF1">
    <property type="entry name" value="PYRIDINE NUCLEOTIDE-DISULPHIDE OXIDOREDUCTASE"/>
    <property type="match status" value="1"/>
</dbReference>
<dbReference type="Proteomes" id="UP001058860">
    <property type="component" value="Chromosome"/>
</dbReference>
<dbReference type="CDD" id="cd00158">
    <property type="entry name" value="RHOD"/>
    <property type="match status" value="1"/>
</dbReference>
<dbReference type="SUPFAM" id="SSF52821">
    <property type="entry name" value="Rhodanese/Cell cycle control phosphatase"/>
    <property type="match status" value="1"/>
</dbReference>
<protein>
    <submittedName>
        <fullName evidence="2">Rhodanese-like domain-containing protein</fullName>
    </submittedName>
</protein>
<dbReference type="SMART" id="SM00450">
    <property type="entry name" value="RHOD"/>
    <property type="match status" value="1"/>
</dbReference>
<evidence type="ECO:0000313" key="2">
    <source>
        <dbReference type="EMBL" id="UUY05911.1"/>
    </source>
</evidence>
<dbReference type="PANTHER" id="PTHR43031">
    <property type="entry name" value="FAD-DEPENDENT OXIDOREDUCTASE"/>
    <property type="match status" value="1"/>
</dbReference>
<dbReference type="InterPro" id="IPR050229">
    <property type="entry name" value="GlpE_sulfurtransferase"/>
</dbReference>
<dbReference type="Pfam" id="PF00581">
    <property type="entry name" value="Rhodanese"/>
    <property type="match status" value="1"/>
</dbReference>
<proteinExistence type="predicted"/>
<evidence type="ECO:0000259" key="1">
    <source>
        <dbReference type="PROSITE" id="PS50206"/>
    </source>
</evidence>
<organism evidence="2 3">
    <name type="scientific">Svornostia abyssi</name>
    <dbReference type="NCBI Taxonomy" id="2898438"/>
    <lineage>
        <taxon>Bacteria</taxon>
        <taxon>Bacillati</taxon>
        <taxon>Actinomycetota</taxon>
        <taxon>Thermoleophilia</taxon>
        <taxon>Solirubrobacterales</taxon>
        <taxon>Baekduiaceae</taxon>
        <taxon>Svornostia</taxon>
    </lineage>
</organism>
<dbReference type="InterPro" id="IPR001763">
    <property type="entry name" value="Rhodanese-like_dom"/>
</dbReference>
<dbReference type="Gene3D" id="3.40.250.10">
    <property type="entry name" value="Rhodanese-like domain"/>
    <property type="match status" value="1"/>
</dbReference>
<accession>A0ABY5PMI1</accession>
<gene>
    <name evidence="2" type="ORF">LRS13_10460</name>
</gene>
<name>A0ABY5PMI1_9ACTN</name>
<feature type="domain" description="Rhodanese" evidence="1">
    <location>
        <begin position="19"/>
        <end position="106"/>
    </location>
</feature>
<dbReference type="RefSeq" id="WP_353866350.1">
    <property type="nucleotide sequence ID" value="NZ_CP088295.1"/>
</dbReference>
<dbReference type="InterPro" id="IPR036873">
    <property type="entry name" value="Rhodanese-like_dom_sf"/>
</dbReference>
<sequence>MLFTRTQTITPQDAADRLSAGTLVLVDVREPAEVREARIPGAVAIPLGQLPARLGELDAATPVAFVCRSGARSARATKAAAKAGLDAANVSGGIMAWARAGLRVVGG</sequence>
<evidence type="ECO:0000313" key="3">
    <source>
        <dbReference type="Proteomes" id="UP001058860"/>
    </source>
</evidence>
<reference evidence="3" key="1">
    <citation type="submission" date="2021-11" db="EMBL/GenBank/DDBJ databases">
        <title>Cultivation dependent microbiological survey of springs from the worlds oldest radium mine currently devoted to the extraction of radon-saturated water.</title>
        <authorList>
            <person name="Kapinusova G."/>
            <person name="Smrhova T."/>
            <person name="Strejcek M."/>
            <person name="Suman J."/>
            <person name="Jani K."/>
            <person name="Pajer P."/>
            <person name="Uhlik O."/>
        </authorList>
    </citation>
    <scope>NUCLEOTIDE SEQUENCE [LARGE SCALE GENOMIC DNA]</scope>
    <source>
        <strain evidence="3">J379</strain>
    </source>
</reference>
<keyword evidence="3" id="KW-1185">Reference proteome</keyword>